<feature type="region of interest" description="Disordered" evidence="1">
    <location>
        <begin position="104"/>
        <end position="179"/>
    </location>
</feature>
<keyword evidence="4" id="KW-1185">Reference proteome</keyword>
<evidence type="ECO:0000256" key="1">
    <source>
        <dbReference type="SAM" id="MobiDB-lite"/>
    </source>
</evidence>
<dbReference type="Proteomes" id="UP000095300">
    <property type="component" value="Unassembled WGS sequence"/>
</dbReference>
<organism evidence="3 4">
    <name type="scientific">Stomoxys calcitrans</name>
    <name type="common">Stable fly</name>
    <name type="synonym">Conops calcitrans</name>
    <dbReference type="NCBI Taxonomy" id="35570"/>
    <lineage>
        <taxon>Eukaryota</taxon>
        <taxon>Metazoa</taxon>
        <taxon>Ecdysozoa</taxon>
        <taxon>Arthropoda</taxon>
        <taxon>Hexapoda</taxon>
        <taxon>Insecta</taxon>
        <taxon>Pterygota</taxon>
        <taxon>Neoptera</taxon>
        <taxon>Endopterygota</taxon>
        <taxon>Diptera</taxon>
        <taxon>Brachycera</taxon>
        <taxon>Muscomorpha</taxon>
        <taxon>Muscoidea</taxon>
        <taxon>Muscidae</taxon>
        <taxon>Stomoxys</taxon>
    </lineage>
</organism>
<feature type="region of interest" description="Disordered" evidence="1">
    <location>
        <begin position="38"/>
        <end position="64"/>
    </location>
</feature>
<dbReference type="EnsemblMetazoa" id="SCAU011739-RA">
    <property type="protein sequence ID" value="SCAU011739-PA"/>
    <property type="gene ID" value="SCAU011739"/>
</dbReference>
<feature type="signal peptide" evidence="2">
    <location>
        <begin position="1"/>
        <end position="16"/>
    </location>
</feature>
<name>A0A1I8PWD3_STOCA</name>
<accession>A0A1I8PWD3</accession>
<proteinExistence type="predicted"/>
<feature type="chain" id="PRO_5009327355" evidence="2">
    <location>
        <begin position="17"/>
        <end position="292"/>
    </location>
</feature>
<feature type="compositionally biased region" description="Acidic residues" evidence="1">
    <location>
        <begin position="39"/>
        <end position="50"/>
    </location>
</feature>
<evidence type="ECO:0000256" key="2">
    <source>
        <dbReference type="SAM" id="SignalP"/>
    </source>
</evidence>
<keyword evidence="2" id="KW-0732">Signal</keyword>
<feature type="compositionally biased region" description="Basic and acidic residues" evidence="1">
    <location>
        <begin position="51"/>
        <end position="64"/>
    </location>
</feature>
<feature type="region of interest" description="Disordered" evidence="1">
    <location>
        <begin position="271"/>
        <end position="292"/>
    </location>
</feature>
<evidence type="ECO:0000313" key="3">
    <source>
        <dbReference type="EnsemblMetazoa" id="SCAU011739-PA"/>
    </source>
</evidence>
<dbReference type="VEuPathDB" id="VectorBase:SCAU011739"/>
<reference evidence="3" key="1">
    <citation type="submission" date="2020-05" db="UniProtKB">
        <authorList>
            <consortium name="EnsemblMetazoa"/>
        </authorList>
    </citation>
    <scope>IDENTIFICATION</scope>
    <source>
        <strain evidence="3">USDA</strain>
    </source>
</reference>
<dbReference type="OrthoDB" id="8063839at2759"/>
<feature type="compositionally biased region" description="Acidic residues" evidence="1">
    <location>
        <begin position="161"/>
        <end position="179"/>
    </location>
</feature>
<dbReference type="AlphaFoldDB" id="A0A1I8PWD3"/>
<protein>
    <submittedName>
        <fullName evidence="3">Uncharacterized protein</fullName>
    </submittedName>
</protein>
<feature type="compositionally biased region" description="Low complexity" evidence="1">
    <location>
        <begin position="104"/>
        <end position="140"/>
    </location>
</feature>
<sequence length="292" mass="31561">MLVLVTALLAVAFAAPEPEPEPAPAKASRFRAAQIINDDATDEDIGDNDGVDEKDADVSDKKGDASSGRLFMKKFLLFRNMFGNTQQPVIPIIITGGTNTGTATVTNPTANTPTTTTVTTTGTIPTATGTITTTPLTAAARVEKKKPAQRIQLAARGSYENDNEEEDEQEQEEMEEETPVVDNEALAAALAANAEEYVVTDQEIGGTSDGTGNNAAAKINLRRNGSQRGKVVSVRVPAKYRGYFKNGQRVMLNNNGGVKRVGGKKRVIKKRIIKRGKKNKNRNKRRRVRGKH</sequence>
<gene>
    <name evidence="3" type="primary">106092901</name>
</gene>
<evidence type="ECO:0000313" key="4">
    <source>
        <dbReference type="Proteomes" id="UP000095300"/>
    </source>
</evidence>